<proteinExistence type="predicted"/>
<gene>
    <name evidence="3" type="ORF">SDC9_208359</name>
</gene>
<sequence length="82" mass="8820">MNRESGLAGIDEAVDKLIASGATQIIIAPMFLANGVHIQSDIPEEIDVLEKKHPGVSIKMAAHIGPDPRIADILVERIREAI</sequence>
<accession>A0A645JC38</accession>
<dbReference type="EMBL" id="VSSQ01136147">
    <property type="protein sequence ID" value="MPN60630.1"/>
    <property type="molecule type" value="Genomic_DNA"/>
</dbReference>
<dbReference type="PANTHER" id="PTHR33542:SF3">
    <property type="entry name" value="SIROHYDROCHLORIN FERROCHELATASE, CHLOROPLASTIC"/>
    <property type="match status" value="1"/>
</dbReference>
<keyword evidence="2" id="KW-0456">Lyase</keyword>
<dbReference type="SUPFAM" id="SSF53800">
    <property type="entry name" value="Chelatase"/>
    <property type="match status" value="1"/>
</dbReference>
<evidence type="ECO:0000256" key="2">
    <source>
        <dbReference type="ARBA" id="ARBA00023239"/>
    </source>
</evidence>
<dbReference type="GO" id="GO:0046872">
    <property type="term" value="F:metal ion binding"/>
    <property type="evidence" value="ECO:0007669"/>
    <property type="project" value="UniProtKB-KW"/>
</dbReference>
<keyword evidence="1" id="KW-0479">Metal-binding</keyword>
<organism evidence="3">
    <name type="scientific">bioreactor metagenome</name>
    <dbReference type="NCBI Taxonomy" id="1076179"/>
    <lineage>
        <taxon>unclassified sequences</taxon>
        <taxon>metagenomes</taxon>
        <taxon>ecological metagenomes</taxon>
    </lineage>
</organism>
<dbReference type="Pfam" id="PF01903">
    <property type="entry name" value="CbiX"/>
    <property type="match status" value="1"/>
</dbReference>
<protein>
    <recommendedName>
        <fullName evidence="4">Sirohydrochlorin cobaltochelatase</fullName>
    </recommendedName>
</protein>
<dbReference type="Gene3D" id="3.40.50.1400">
    <property type="match status" value="1"/>
</dbReference>
<evidence type="ECO:0000313" key="3">
    <source>
        <dbReference type="EMBL" id="MPN60630.1"/>
    </source>
</evidence>
<dbReference type="InterPro" id="IPR050963">
    <property type="entry name" value="Sirohydro_Cobaltochel/CbiX"/>
</dbReference>
<comment type="caution">
    <text evidence="3">The sequence shown here is derived from an EMBL/GenBank/DDBJ whole genome shotgun (WGS) entry which is preliminary data.</text>
</comment>
<dbReference type="InterPro" id="IPR002762">
    <property type="entry name" value="CbiX-like"/>
</dbReference>
<dbReference type="GO" id="GO:0016829">
    <property type="term" value="F:lyase activity"/>
    <property type="evidence" value="ECO:0007669"/>
    <property type="project" value="UniProtKB-KW"/>
</dbReference>
<dbReference type="PANTHER" id="PTHR33542">
    <property type="entry name" value="SIROHYDROCHLORIN FERROCHELATASE, CHLOROPLASTIC"/>
    <property type="match status" value="1"/>
</dbReference>
<dbReference type="AlphaFoldDB" id="A0A645JC38"/>
<evidence type="ECO:0000256" key="1">
    <source>
        <dbReference type="ARBA" id="ARBA00022723"/>
    </source>
</evidence>
<reference evidence="3" key="1">
    <citation type="submission" date="2019-08" db="EMBL/GenBank/DDBJ databases">
        <authorList>
            <person name="Kucharzyk K."/>
            <person name="Murdoch R.W."/>
            <person name="Higgins S."/>
            <person name="Loffler F."/>
        </authorList>
    </citation>
    <scope>NUCLEOTIDE SEQUENCE</scope>
</reference>
<name>A0A645JC38_9ZZZZ</name>
<evidence type="ECO:0008006" key="4">
    <source>
        <dbReference type="Google" id="ProtNLM"/>
    </source>
</evidence>